<dbReference type="InterPro" id="IPR005835">
    <property type="entry name" value="NTP_transferase_dom"/>
</dbReference>
<name>A0A1R4GCK6_BREDI</name>
<dbReference type="GO" id="GO:0009243">
    <property type="term" value="P:O antigen biosynthetic process"/>
    <property type="evidence" value="ECO:0007669"/>
    <property type="project" value="InterPro"/>
</dbReference>
<keyword evidence="2" id="KW-0548">Nucleotidyltransferase</keyword>
<dbReference type="SUPFAM" id="SSF53448">
    <property type="entry name" value="Nucleotide-diphospho-sugar transferases"/>
    <property type="match status" value="1"/>
</dbReference>
<dbReference type="InterPro" id="IPR013446">
    <property type="entry name" value="G1P_cyt_trans-like"/>
</dbReference>
<dbReference type="OrthoDB" id="9814110at2"/>
<reference evidence="2 3" key="1">
    <citation type="submission" date="2017-02" db="EMBL/GenBank/DDBJ databases">
        <authorList>
            <person name="Peterson S.W."/>
        </authorList>
    </citation>
    <scope>NUCLEOTIDE SEQUENCE [LARGE SCALE GENOMIC DNA]</scope>
    <source>
        <strain evidence="2 3">3F5N</strain>
    </source>
</reference>
<evidence type="ECO:0000313" key="2">
    <source>
        <dbReference type="EMBL" id="SJM65886.1"/>
    </source>
</evidence>
<evidence type="ECO:0000313" key="3">
    <source>
        <dbReference type="Proteomes" id="UP000195766"/>
    </source>
</evidence>
<dbReference type="NCBIfam" id="TIGR02623">
    <property type="entry name" value="G1P_cyt_trans"/>
    <property type="match status" value="1"/>
</dbReference>
<organism evidence="2 3">
    <name type="scientific">Brevundimonas diminuta 3F5N</name>
    <dbReference type="NCBI Taxonomy" id="1255603"/>
    <lineage>
        <taxon>Bacteria</taxon>
        <taxon>Pseudomonadati</taxon>
        <taxon>Pseudomonadota</taxon>
        <taxon>Alphaproteobacteria</taxon>
        <taxon>Caulobacterales</taxon>
        <taxon>Caulobacteraceae</taxon>
        <taxon>Brevundimonas</taxon>
    </lineage>
</organism>
<proteinExistence type="predicted"/>
<feature type="domain" description="Nucleotidyl transferase" evidence="1">
    <location>
        <begin position="10"/>
        <end position="208"/>
    </location>
</feature>
<dbReference type="InterPro" id="IPR029044">
    <property type="entry name" value="Nucleotide-diphossugar_trans"/>
</dbReference>
<protein>
    <submittedName>
        <fullName evidence="2">Glucose-1-phosphate cytidylyltransferase</fullName>
        <ecNumber evidence="2">2.7.7.33</ecNumber>
    </submittedName>
</protein>
<accession>A0A1R4GCK6</accession>
<dbReference type="CDD" id="cd02524">
    <property type="entry name" value="G1P_cytidylyltransferase"/>
    <property type="match status" value="1"/>
</dbReference>
<dbReference type="Pfam" id="PF00483">
    <property type="entry name" value="NTP_transferase"/>
    <property type="match status" value="1"/>
</dbReference>
<dbReference type="Gene3D" id="3.90.550.10">
    <property type="entry name" value="Spore Coat Polysaccharide Biosynthesis Protein SpsA, Chain A"/>
    <property type="match status" value="1"/>
</dbReference>
<dbReference type="InterPro" id="IPR046981">
    <property type="entry name" value="G1P_cyt_trans"/>
</dbReference>
<dbReference type="Proteomes" id="UP000195766">
    <property type="component" value="Unassembled WGS sequence"/>
</dbReference>
<dbReference type="EC" id="2.7.7.33" evidence="2"/>
<dbReference type="GO" id="GO:0047343">
    <property type="term" value="F:glucose-1-phosphate cytidylyltransferase activity"/>
    <property type="evidence" value="ECO:0007669"/>
    <property type="project" value="UniProtKB-EC"/>
</dbReference>
<dbReference type="PANTHER" id="PTHR47183:SF1">
    <property type="entry name" value="GLUCOSE-1-PHOSPHATE CYTIDYLYLTRANSFERASE"/>
    <property type="match status" value="1"/>
</dbReference>
<evidence type="ECO:0000259" key="1">
    <source>
        <dbReference type="Pfam" id="PF00483"/>
    </source>
</evidence>
<gene>
    <name evidence="2" type="ORF">FM111_11565</name>
</gene>
<dbReference type="AlphaFoldDB" id="A0A1R4GCK6"/>
<sequence>MDPAKTPVFILAGGLGTRLKEHTEFRPKPMVEVGGRPILWHIMRWYGKFGFRKFVICAGFKSEVIKDYFLNYDAMNSDFTTNLADRSIEIHGAHHEEDWEVTVAYTGELTMTGGRIGRAVSKYLGDAEHFAVTYGDGVTDADLEAEFAFHLDHGKLGTVLAINPPSRFGELLTDGDTVTTFAEKPELSNTWINGGYFFFRREFAKYLNENVGLVLEKEPLTQLAADHQLNIFRHRSFWACMDTQRDRDELDELWRSRKAPWDTRDK</sequence>
<dbReference type="EMBL" id="FUIE01000060">
    <property type="protein sequence ID" value="SJM65886.1"/>
    <property type="molecule type" value="Genomic_DNA"/>
</dbReference>
<dbReference type="RefSeq" id="WP_087141123.1">
    <property type="nucleotide sequence ID" value="NZ_FUIE01000060.1"/>
</dbReference>
<keyword evidence="2" id="KW-0808">Transferase</keyword>
<dbReference type="PANTHER" id="PTHR47183">
    <property type="entry name" value="GLUCOSE-1-PHOSPHATE CYTIDYLYLTRANSFERASE-RELATED"/>
    <property type="match status" value="1"/>
</dbReference>